<evidence type="ECO:0000313" key="2">
    <source>
        <dbReference type="EMBL" id="MBX23934.1"/>
    </source>
</evidence>
<accession>A0A2P2M134</accession>
<dbReference type="AlphaFoldDB" id="A0A2P2M134"/>
<sequence length="87" mass="9789">MVDFLKLSLDLHDLTVYWKPYCHIPIFINCVAAVTIVVFVIVVVAAAAVGKPYLGGLLLLLLLLLSNPSYCELRRPIFFHVFSNWSP</sequence>
<evidence type="ECO:0000256" key="1">
    <source>
        <dbReference type="SAM" id="Phobius"/>
    </source>
</evidence>
<keyword evidence="1" id="KW-0812">Transmembrane</keyword>
<dbReference type="EMBL" id="GGEC01043450">
    <property type="protein sequence ID" value="MBX23934.1"/>
    <property type="molecule type" value="Transcribed_RNA"/>
</dbReference>
<organism evidence="2">
    <name type="scientific">Rhizophora mucronata</name>
    <name type="common">Asiatic mangrove</name>
    <dbReference type="NCBI Taxonomy" id="61149"/>
    <lineage>
        <taxon>Eukaryota</taxon>
        <taxon>Viridiplantae</taxon>
        <taxon>Streptophyta</taxon>
        <taxon>Embryophyta</taxon>
        <taxon>Tracheophyta</taxon>
        <taxon>Spermatophyta</taxon>
        <taxon>Magnoliopsida</taxon>
        <taxon>eudicotyledons</taxon>
        <taxon>Gunneridae</taxon>
        <taxon>Pentapetalae</taxon>
        <taxon>rosids</taxon>
        <taxon>fabids</taxon>
        <taxon>Malpighiales</taxon>
        <taxon>Rhizophoraceae</taxon>
        <taxon>Rhizophora</taxon>
    </lineage>
</organism>
<proteinExistence type="predicted"/>
<name>A0A2P2M134_RHIMU</name>
<feature type="transmembrane region" description="Helical" evidence="1">
    <location>
        <begin position="53"/>
        <end position="70"/>
    </location>
</feature>
<protein>
    <submittedName>
        <fullName evidence="2">Uncharacterized protein</fullName>
    </submittedName>
</protein>
<keyword evidence="1" id="KW-1133">Transmembrane helix</keyword>
<keyword evidence="1" id="KW-0472">Membrane</keyword>
<reference evidence="2" key="1">
    <citation type="submission" date="2018-02" db="EMBL/GenBank/DDBJ databases">
        <title>Rhizophora mucronata_Transcriptome.</title>
        <authorList>
            <person name="Meera S.P."/>
            <person name="Sreeshan A."/>
            <person name="Augustine A."/>
        </authorList>
    </citation>
    <scope>NUCLEOTIDE SEQUENCE</scope>
    <source>
        <tissue evidence="2">Leaf</tissue>
    </source>
</reference>
<feature type="transmembrane region" description="Helical" evidence="1">
    <location>
        <begin position="21"/>
        <end position="47"/>
    </location>
</feature>